<comment type="caution">
    <text evidence="7">The sequence shown here is derived from an EMBL/GenBank/DDBJ whole genome shotgun (WGS) entry which is preliminary data.</text>
</comment>
<sequence>MIREISIEIKGFDPVLAYEVKGQSKGPCLVVISGVHGAEYVGPRALMDFVEKIKNKGFDLKGRLLIIPVLNESGFYGGFKQVVAEDGLNLNRIFPASGDSKAHLLAKMVEEKLYPEADFLLDFHGGDINEEMEPLVFFSAYAEGNQKKMIDKVIGNLSTTYLVPSQAKNGLYSYANTLGIPSLLLERGGMGLWTYREANFVILNIFQTMKALGMISLDVKSGSPKMIKDPVYLSSPSRGVWYPLFKAGEFFKKGDELGILKDLRGNIIEKYKAAYDGVLLYQNIGLGVSEGDHLIAYGKIS</sequence>
<evidence type="ECO:0000256" key="1">
    <source>
        <dbReference type="ARBA" id="ARBA00001947"/>
    </source>
</evidence>
<dbReference type="InterPro" id="IPR053138">
    <property type="entry name" value="N-alpha-Ac-DABA_deacetylase"/>
</dbReference>
<evidence type="ECO:0000313" key="7">
    <source>
        <dbReference type="EMBL" id="MBZ2386992.1"/>
    </source>
</evidence>
<dbReference type="SUPFAM" id="SSF53187">
    <property type="entry name" value="Zn-dependent exopeptidases"/>
    <property type="match status" value="1"/>
</dbReference>
<dbReference type="InterPro" id="IPR055438">
    <property type="entry name" value="AstE_AspA_cat"/>
</dbReference>
<evidence type="ECO:0000256" key="5">
    <source>
        <dbReference type="ARBA" id="ARBA00022833"/>
    </source>
</evidence>
<evidence type="ECO:0000313" key="8">
    <source>
        <dbReference type="Proteomes" id="UP000734271"/>
    </source>
</evidence>
<dbReference type="PANTHER" id="PTHR37326">
    <property type="entry name" value="BLL3975 PROTEIN"/>
    <property type="match status" value="1"/>
</dbReference>
<evidence type="ECO:0000256" key="3">
    <source>
        <dbReference type="ARBA" id="ARBA00022723"/>
    </source>
</evidence>
<organism evidence="7 8">
    <name type="scientific">Anaerococcus murdochii</name>
    <dbReference type="NCBI Taxonomy" id="411577"/>
    <lineage>
        <taxon>Bacteria</taxon>
        <taxon>Bacillati</taxon>
        <taxon>Bacillota</taxon>
        <taxon>Tissierellia</taxon>
        <taxon>Tissierellales</taxon>
        <taxon>Peptoniphilaceae</taxon>
        <taxon>Anaerococcus</taxon>
    </lineage>
</organism>
<name>A0ABS7SZR8_9FIRM</name>
<keyword evidence="5" id="KW-0862">Zinc</keyword>
<dbReference type="PANTHER" id="PTHR37326:SF1">
    <property type="entry name" value="BLL3975 PROTEIN"/>
    <property type="match status" value="1"/>
</dbReference>
<dbReference type="Pfam" id="PF24827">
    <property type="entry name" value="AstE_AspA_cat"/>
    <property type="match status" value="1"/>
</dbReference>
<dbReference type="Proteomes" id="UP000734271">
    <property type="component" value="Unassembled WGS sequence"/>
</dbReference>
<dbReference type="PROSITE" id="PS00132">
    <property type="entry name" value="CARBOXYPEPT_ZN_1"/>
    <property type="match status" value="1"/>
</dbReference>
<keyword evidence="4" id="KW-0378">Hydrolase</keyword>
<reference evidence="7 8" key="1">
    <citation type="submission" date="2021-08" db="EMBL/GenBank/DDBJ databases">
        <title>FDA dAtabase for Regulatory Grade micrObial Sequences (FDA-ARGOS): Supporting development and validation of Infectious Disease Dx tests.</title>
        <authorList>
            <person name="Sproer C."/>
            <person name="Gronow S."/>
            <person name="Severitt S."/>
            <person name="Schroder I."/>
            <person name="Tallon L."/>
            <person name="Sadzewicz L."/>
            <person name="Zhao X."/>
            <person name="Boylan J."/>
            <person name="Ott S."/>
            <person name="Bowen H."/>
            <person name="Vavikolanu K."/>
            <person name="Hazen T."/>
            <person name="Aluvathingal J."/>
            <person name="Nadendla S."/>
            <person name="Lowell S."/>
            <person name="Myers T."/>
            <person name="Yan Y."/>
            <person name="Sichtig H."/>
        </authorList>
    </citation>
    <scope>NUCLEOTIDE SEQUENCE [LARGE SCALE GENOMIC DNA]</scope>
    <source>
        <strain evidence="7 8">FDAARGOS_1460</strain>
    </source>
</reference>
<dbReference type="InterPro" id="IPR057246">
    <property type="entry name" value="CARBOXYPEPT_ZN_1"/>
</dbReference>
<evidence type="ECO:0000256" key="2">
    <source>
        <dbReference type="ARBA" id="ARBA00005988"/>
    </source>
</evidence>
<keyword evidence="8" id="KW-1185">Reference proteome</keyword>
<keyword evidence="3" id="KW-0479">Metal-binding</keyword>
<gene>
    <name evidence="7" type="ORF">K8P03_06820</name>
</gene>
<comment type="cofactor">
    <cofactor evidence="1">
        <name>Zn(2+)</name>
        <dbReference type="ChEBI" id="CHEBI:29105"/>
    </cofactor>
</comment>
<proteinExistence type="inferred from homology"/>
<accession>A0ABS7SZR8</accession>
<dbReference type="RefSeq" id="WP_223419709.1">
    <property type="nucleotide sequence ID" value="NZ_JAIPME010000002.1"/>
</dbReference>
<dbReference type="Gene3D" id="3.40.630.10">
    <property type="entry name" value="Zn peptidases"/>
    <property type="match status" value="1"/>
</dbReference>
<evidence type="ECO:0000259" key="6">
    <source>
        <dbReference type="Pfam" id="PF24827"/>
    </source>
</evidence>
<protein>
    <submittedName>
        <fullName evidence="7">Succinylglutamate desuccinylase/aspartoacylase family protein</fullName>
    </submittedName>
</protein>
<evidence type="ECO:0000256" key="4">
    <source>
        <dbReference type="ARBA" id="ARBA00022801"/>
    </source>
</evidence>
<feature type="domain" description="Succinylglutamate desuccinylase/Aspartoacylase catalytic" evidence="6">
    <location>
        <begin position="26"/>
        <end position="199"/>
    </location>
</feature>
<comment type="similarity">
    <text evidence="2">Belongs to the peptidase M14 family.</text>
</comment>
<dbReference type="EMBL" id="JAIPME010000002">
    <property type="protein sequence ID" value="MBZ2386992.1"/>
    <property type="molecule type" value="Genomic_DNA"/>
</dbReference>